<accession>A0A564VTE8</accession>
<proteinExistence type="predicted"/>
<dbReference type="RefSeq" id="WP_330575266.1">
    <property type="nucleotide sequence ID" value="NZ_CABHMX010000001.1"/>
</dbReference>
<name>A0A564VTE8_9FIRM</name>
<evidence type="ECO:0000313" key="3">
    <source>
        <dbReference type="EMBL" id="VUX35678.1"/>
    </source>
</evidence>
<dbReference type="Pfam" id="PF07859">
    <property type="entry name" value="Abhydrolase_3"/>
    <property type="match status" value="1"/>
</dbReference>
<dbReference type="InterPro" id="IPR050300">
    <property type="entry name" value="GDXG_lipolytic_enzyme"/>
</dbReference>
<dbReference type="Proteomes" id="UP000408482">
    <property type="component" value="Unassembled WGS sequence"/>
</dbReference>
<dbReference type="GO" id="GO:0106435">
    <property type="term" value="F:carboxylesterase activity"/>
    <property type="evidence" value="ECO:0007669"/>
    <property type="project" value="UniProtKB-EC"/>
</dbReference>
<organism evidence="3 4">
    <name type="scientific">Blautia luti</name>
    <dbReference type="NCBI Taxonomy" id="89014"/>
    <lineage>
        <taxon>Bacteria</taxon>
        <taxon>Bacillati</taxon>
        <taxon>Bacillota</taxon>
        <taxon>Clostridia</taxon>
        <taxon>Lachnospirales</taxon>
        <taxon>Lachnospiraceae</taxon>
        <taxon>Blautia</taxon>
    </lineage>
</organism>
<protein>
    <submittedName>
        <fullName evidence="3">Carboxylesterase NlhH</fullName>
        <ecNumber evidence="3">3.1.1.1</ecNumber>
    </submittedName>
</protein>
<dbReference type="EMBL" id="CABHNW010000055">
    <property type="protein sequence ID" value="VUX35678.1"/>
    <property type="molecule type" value="Genomic_DNA"/>
</dbReference>
<dbReference type="InterPro" id="IPR013094">
    <property type="entry name" value="AB_hydrolase_3"/>
</dbReference>
<keyword evidence="1 3" id="KW-0378">Hydrolase</keyword>
<feature type="domain" description="Alpha/beta hydrolase fold-3" evidence="2">
    <location>
        <begin position="178"/>
        <end position="388"/>
    </location>
</feature>
<keyword evidence="4" id="KW-1185">Reference proteome</keyword>
<dbReference type="PANTHER" id="PTHR48081">
    <property type="entry name" value="AB HYDROLASE SUPERFAMILY PROTEIN C4A8.06C"/>
    <property type="match status" value="1"/>
</dbReference>
<evidence type="ECO:0000259" key="2">
    <source>
        <dbReference type="Pfam" id="PF07859"/>
    </source>
</evidence>
<dbReference type="Gene3D" id="3.40.50.1820">
    <property type="entry name" value="alpha/beta hydrolase"/>
    <property type="match status" value="1"/>
</dbReference>
<evidence type="ECO:0000313" key="4">
    <source>
        <dbReference type="Proteomes" id="UP000408482"/>
    </source>
</evidence>
<gene>
    <name evidence="3" type="primary">nlhH_2</name>
    <name evidence="3" type="ORF">RSSSTS7063_02928</name>
</gene>
<dbReference type="InterPro" id="IPR029058">
    <property type="entry name" value="AB_hydrolase_fold"/>
</dbReference>
<sequence length="429" mass="49557">MKIKEKSTEEKVIRKYLLRLRQPRIKKKENRYYIRGYKGTEVIICTDHEILKRIAYRRTCVKQVCIPGRYETETKYIYTRKENRRSRPVIVPGIPTGRKTAMPRAVRTVLHALSYGGIEVEASRKLADLKKMDPMRIFYRTLDAEVYNGDYKVPIRLFFPTEEDMENGAASGKKPPVILFFHGGGWVTESVENYQRVCARMAQSTGQIVASVEYRLAPEYRFPVGLMDCYAAAKTFYTNRFLLNTDPDRITIMGDSAGGNLAAAVCMMARDRGDFFPKKQILIYPALNNCYTEDSPFESVKTNGTGYLLTAEKMEDYLKFYESCPEDRRNPYFAPILEKNLRNMPDTLILTAEFDPLRDEGEAFGEKLKEAGNRVEVRRIAGAFHGYFALGIKFLHVQESFAYVNRFLETEEQEEGKHHEERICTVEKT</sequence>
<dbReference type="EC" id="3.1.1.1" evidence="3"/>
<reference evidence="3 4" key="1">
    <citation type="submission" date="2019-07" db="EMBL/GenBank/DDBJ databases">
        <authorList>
            <person name="Hibberd C M."/>
            <person name="Gehrig L. J."/>
            <person name="Chang H.-W."/>
            <person name="Venkatesh S."/>
        </authorList>
    </citation>
    <scope>NUCLEOTIDE SEQUENCE [LARGE SCALE GENOMIC DNA]</scope>
    <source>
        <strain evidence="3">Blautia_luti_SSTS_Bg7063</strain>
    </source>
</reference>
<dbReference type="AlphaFoldDB" id="A0A564VTE8"/>
<evidence type="ECO:0000256" key="1">
    <source>
        <dbReference type="ARBA" id="ARBA00022801"/>
    </source>
</evidence>
<dbReference type="PANTHER" id="PTHR48081:SF8">
    <property type="entry name" value="ALPHA_BETA HYDROLASE FOLD-3 DOMAIN-CONTAINING PROTEIN-RELATED"/>
    <property type="match status" value="1"/>
</dbReference>
<dbReference type="SUPFAM" id="SSF53474">
    <property type="entry name" value="alpha/beta-Hydrolases"/>
    <property type="match status" value="1"/>
</dbReference>